<dbReference type="KEGG" id="bsen:DP114_23835"/>
<protein>
    <submittedName>
        <fullName evidence="1">Uncharacterized protein</fullName>
    </submittedName>
</protein>
<name>A0A856MIX9_9CYAN</name>
<organism evidence="1 2">
    <name type="scientific">Brasilonema sennae CENA114</name>
    <dbReference type="NCBI Taxonomy" id="415709"/>
    <lineage>
        <taxon>Bacteria</taxon>
        <taxon>Bacillati</taxon>
        <taxon>Cyanobacteriota</taxon>
        <taxon>Cyanophyceae</taxon>
        <taxon>Nostocales</taxon>
        <taxon>Scytonemataceae</taxon>
        <taxon>Brasilonema</taxon>
        <taxon>Bromeliae group (in: Brasilonema)</taxon>
    </lineage>
</organism>
<evidence type="ECO:0000313" key="1">
    <source>
        <dbReference type="EMBL" id="QDL10522.1"/>
    </source>
</evidence>
<keyword evidence="2" id="KW-1185">Reference proteome</keyword>
<reference evidence="1 2" key="1">
    <citation type="submission" date="2018-06" db="EMBL/GenBank/DDBJ databases">
        <title>Comparative genomics of Brasilonema spp. strains.</title>
        <authorList>
            <person name="Alvarenga D.O."/>
            <person name="Fiore M.F."/>
            <person name="Varani A.M."/>
        </authorList>
    </citation>
    <scope>NUCLEOTIDE SEQUENCE [LARGE SCALE GENOMIC DNA]</scope>
    <source>
        <strain evidence="1 2">CENA114</strain>
    </source>
</reference>
<dbReference type="Proteomes" id="UP000503129">
    <property type="component" value="Chromosome"/>
</dbReference>
<gene>
    <name evidence="1" type="ORF">DP114_23835</name>
</gene>
<proteinExistence type="predicted"/>
<evidence type="ECO:0000313" key="2">
    <source>
        <dbReference type="Proteomes" id="UP000503129"/>
    </source>
</evidence>
<dbReference type="AlphaFoldDB" id="A0A856MIX9"/>
<dbReference type="EMBL" id="CP030118">
    <property type="protein sequence ID" value="QDL10522.1"/>
    <property type="molecule type" value="Genomic_DNA"/>
</dbReference>
<sequence>MVNQIVDIVDTLSYPELAGLLTACGYAIREQTELSRALLELSFEISKLHDKEGFFNSEYQDVVNDIDLALLAGLCAVKLTQMATVIEEINRRYQEIFVNS</sequence>
<accession>A0A856MIX9</accession>
<dbReference type="RefSeq" id="WP_169268000.1">
    <property type="nucleotide sequence ID" value="NZ_CAWOXK010000001.1"/>
</dbReference>